<dbReference type="AlphaFoldDB" id="A0A1H0QBZ0"/>
<dbReference type="Proteomes" id="UP000182412">
    <property type="component" value="Unassembled WGS sequence"/>
</dbReference>
<reference evidence="1 2" key="1">
    <citation type="submission" date="2016-10" db="EMBL/GenBank/DDBJ databases">
        <authorList>
            <person name="de Groot N.N."/>
        </authorList>
    </citation>
    <scope>NUCLEOTIDE SEQUENCE [LARGE SCALE GENOMIC DNA]</scope>
    <source>
        <strain evidence="1 2">S137</strain>
    </source>
</reference>
<dbReference type="RefSeq" id="WP_074571796.1">
    <property type="nucleotide sequence ID" value="NZ_FNJQ01000007.1"/>
</dbReference>
<dbReference type="InterPro" id="IPR025560">
    <property type="entry name" value="Imm22"/>
</dbReference>
<organism evidence="1 2">
    <name type="scientific">Selenomonas ruminantium</name>
    <dbReference type="NCBI Taxonomy" id="971"/>
    <lineage>
        <taxon>Bacteria</taxon>
        <taxon>Bacillati</taxon>
        <taxon>Bacillota</taxon>
        <taxon>Negativicutes</taxon>
        <taxon>Selenomonadales</taxon>
        <taxon>Selenomonadaceae</taxon>
        <taxon>Selenomonas</taxon>
    </lineage>
</organism>
<evidence type="ECO:0000313" key="2">
    <source>
        <dbReference type="Proteomes" id="UP000182412"/>
    </source>
</evidence>
<gene>
    <name evidence="1" type="ORF">SAMN05216366_10789</name>
</gene>
<accession>A0A1H0QBZ0</accession>
<dbReference type="Pfam" id="PF14112">
    <property type="entry name" value="DUF4284"/>
    <property type="match status" value="1"/>
</dbReference>
<sequence length="123" mass="14535">MEKSCVSIWVGYVEEEDSFYAYTRIEFDDDDNYVCVFAKDFQIDRDDIDEDFIEVYWKRENLSPADLLEGCSYYDSMKDVVAKIQDGNKTYNCFVLFYDYEYTGPVCECPSGLSYLGVFEYEK</sequence>
<name>A0A1H0QBZ0_SELRU</name>
<proteinExistence type="predicted"/>
<protein>
    <submittedName>
        <fullName evidence="1">Immunity protein 22</fullName>
    </submittedName>
</protein>
<dbReference type="EMBL" id="FNJQ01000007">
    <property type="protein sequence ID" value="SDP14893.1"/>
    <property type="molecule type" value="Genomic_DNA"/>
</dbReference>
<evidence type="ECO:0000313" key="1">
    <source>
        <dbReference type="EMBL" id="SDP14893.1"/>
    </source>
</evidence>